<evidence type="ECO:0000256" key="1">
    <source>
        <dbReference type="ARBA" id="ARBA00001933"/>
    </source>
</evidence>
<dbReference type="Pfam" id="PF00266">
    <property type="entry name" value="Aminotran_5"/>
    <property type="match status" value="1"/>
</dbReference>
<dbReference type="InterPro" id="IPR015424">
    <property type="entry name" value="PyrdxlP-dep_Trfase"/>
</dbReference>
<comment type="function">
    <text evidence="2">Catalyzes the removal of elemental sulfur atoms from cysteine to produce alanine. Seems to participate in the biosynthesis of the nitrogenase metalloclusters by providing the inorganic sulfur required for the Fe-S core formation.</text>
</comment>
<dbReference type="PIRSF" id="PIRSF005572">
    <property type="entry name" value="NifS"/>
    <property type="match status" value="1"/>
</dbReference>
<dbReference type="GO" id="GO:0046872">
    <property type="term" value="F:metal ion binding"/>
    <property type="evidence" value="ECO:0007669"/>
    <property type="project" value="UniProtKB-KW"/>
</dbReference>
<dbReference type="RefSeq" id="WP_139626067.1">
    <property type="nucleotide sequence ID" value="NZ_VDCI01000001.1"/>
</dbReference>
<comment type="catalytic activity">
    <reaction evidence="10">
        <text>(sulfur carrier)-H + L-cysteine = (sulfur carrier)-SH + L-alanine</text>
        <dbReference type="Rhea" id="RHEA:43892"/>
        <dbReference type="Rhea" id="RHEA-COMP:14737"/>
        <dbReference type="Rhea" id="RHEA-COMP:14739"/>
        <dbReference type="ChEBI" id="CHEBI:29917"/>
        <dbReference type="ChEBI" id="CHEBI:35235"/>
        <dbReference type="ChEBI" id="CHEBI:57972"/>
        <dbReference type="ChEBI" id="CHEBI:64428"/>
        <dbReference type="EC" id="2.8.1.7"/>
    </reaction>
</comment>
<reference evidence="13 14" key="1">
    <citation type="submission" date="2019-05" db="EMBL/GenBank/DDBJ databases">
        <title>Draft Whole-Genome sequence of the green sulfur bacterium Prosthecochloris vibrioformis DSM 260.</title>
        <authorList>
            <person name="Meyer T.E."/>
            <person name="Kyndt J.A."/>
        </authorList>
    </citation>
    <scope>NUCLEOTIDE SEQUENCE [LARGE SCALE GENOMIC DNA]</scope>
    <source>
        <strain evidence="13 14">DSM 260</strain>
    </source>
</reference>
<dbReference type="Gene3D" id="1.10.260.50">
    <property type="match status" value="1"/>
</dbReference>
<dbReference type="EMBL" id="VDCI01000001">
    <property type="protein sequence ID" value="TNJ37838.1"/>
    <property type="molecule type" value="Genomic_DNA"/>
</dbReference>
<keyword evidence="9" id="KW-0411">Iron-sulfur</keyword>
<dbReference type="InterPro" id="IPR000192">
    <property type="entry name" value="Aminotrans_V_dom"/>
</dbReference>
<dbReference type="Gene3D" id="3.40.640.10">
    <property type="entry name" value="Type I PLP-dependent aspartate aminotransferase-like (Major domain)"/>
    <property type="match status" value="1"/>
</dbReference>
<name>A0A5C4S3S1_PROVB</name>
<dbReference type="InterPro" id="IPR020578">
    <property type="entry name" value="Aminotrans_V_PyrdxlP_BS"/>
</dbReference>
<sequence length="401" mass="43955">MGHKRVYLDYNATTPLHPEVRKEMAEAMEMFGNPSSMHSYGREARANVEHARKTVAEFIGAHEDELVFVGSGSEANNTVLSLFACASNLCIPGFKGRQGIITTKIEHPCVLETSQCLMHRGSQVRLLDVDRYGRIDMEQLKEYLDDHIGLVSVMTANNEIGTIQEIREISRLAHEHGALMHTDAVQAVGKMPIDVNDLEVDFLTMSAHKIYGPKGIGALYVRKDTPYCPFIRGGHQERGRRAGTENTLGILGLARAVEMRRVEMDDEVRRLAEMKQVLKDGIAASIDEVEFNGHPEHSMSNTLNVSFPGAEGEAILLYLDLEGIAVSTGSACASGSLDPSHVLLATGSSAEQAHGSIRISMGRETTMDDIRYVLDVLPRVIEKIRNMSTAYVKGGAHAAAE</sequence>
<dbReference type="FunFam" id="3.40.640.10:FF:000084">
    <property type="entry name" value="IscS-like cysteine desulfurase"/>
    <property type="match status" value="1"/>
</dbReference>
<evidence type="ECO:0000256" key="3">
    <source>
        <dbReference type="ARBA" id="ARBA00006490"/>
    </source>
</evidence>
<dbReference type="PANTHER" id="PTHR11601">
    <property type="entry name" value="CYSTEINE DESULFURYLASE FAMILY MEMBER"/>
    <property type="match status" value="1"/>
</dbReference>
<evidence type="ECO:0000256" key="2">
    <source>
        <dbReference type="ARBA" id="ARBA00003120"/>
    </source>
</evidence>
<evidence type="ECO:0000256" key="7">
    <source>
        <dbReference type="ARBA" id="ARBA00022898"/>
    </source>
</evidence>
<dbReference type="GO" id="GO:0031071">
    <property type="term" value="F:cysteine desulfurase activity"/>
    <property type="evidence" value="ECO:0007669"/>
    <property type="project" value="UniProtKB-EC"/>
</dbReference>
<protein>
    <recommendedName>
        <fullName evidence="4">cysteine desulfurase</fullName>
        <ecNumber evidence="4">2.8.1.7</ecNumber>
    </recommendedName>
</protein>
<keyword evidence="14" id="KW-1185">Reference proteome</keyword>
<comment type="cofactor">
    <cofactor evidence="1 11">
        <name>pyridoxal 5'-phosphate</name>
        <dbReference type="ChEBI" id="CHEBI:597326"/>
    </cofactor>
</comment>
<dbReference type="Proteomes" id="UP000309544">
    <property type="component" value="Unassembled WGS sequence"/>
</dbReference>
<dbReference type="InterPro" id="IPR016454">
    <property type="entry name" value="Cysteine_dSase"/>
</dbReference>
<evidence type="ECO:0000256" key="11">
    <source>
        <dbReference type="RuleBase" id="RU004504"/>
    </source>
</evidence>
<evidence type="ECO:0000259" key="12">
    <source>
        <dbReference type="Pfam" id="PF00266"/>
    </source>
</evidence>
<accession>A0A5C4S3S1</accession>
<dbReference type="GO" id="GO:0051536">
    <property type="term" value="F:iron-sulfur cluster binding"/>
    <property type="evidence" value="ECO:0007669"/>
    <property type="project" value="UniProtKB-KW"/>
</dbReference>
<evidence type="ECO:0000256" key="4">
    <source>
        <dbReference type="ARBA" id="ARBA00012239"/>
    </source>
</evidence>
<evidence type="ECO:0000256" key="5">
    <source>
        <dbReference type="ARBA" id="ARBA00022679"/>
    </source>
</evidence>
<proteinExistence type="inferred from homology"/>
<dbReference type="SUPFAM" id="SSF53383">
    <property type="entry name" value="PLP-dependent transferases"/>
    <property type="match status" value="1"/>
</dbReference>
<dbReference type="PANTHER" id="PTHR11601:SF34">
    <property type="entry name" value="CYSTEINE DESULFURASE"/>
    <property type="match status" value="1"/>
</dbReference>
<evidence type="ECO:0000256" key="6">
    <source>
        <dbReference type="ARBA" id="ARBA00022723"/>
    </source>
</evidence>
<dbReference type="PROSITE" id="PS00595">
    <property type="entry name" value="AA_TRANSFER_CLASS_5"/>
    <property type="match status" value="1"/>
</dbReference>
<keyword evidence="6" id="KW-0479">Metal-binding</keyword>
<organism evidence="13 14">
    <name type="scientific">Prosthecochloris vibrioformis</name>
    <name type="common">Chlorobium vibrioforme</name>
    <dbReference type="NCBI Taxonomy" id="1098"/>
    <lineage>
        <taxon>Bacteria</taxon>
        <taxon>Pseudomonadati</taxon>
        <taxon>Chlorobiota</taxon>
        <taxon>Chlorobiia</taxon>
        <taxon>Chlorobiales</taxon>
        <taxon>Chlorobiaceae</taxon>
        <taxon>Prosthecochloris</taxon>
    </lineage>
</organism>
<comment type="caution">
    <text evidence="13">The sequence shown here is derived from an EMBL/GenBank/DDBJ whole genome shotgun (WGS) entry which is preliminary data.</text>
</comment>
<gene>
    <name evidence="13" type="ORF">FGF68_01275</name>
</gene>
<evidence type="ECO:0000256" key="8">
    <source>
        <dbReference type="ARBA" id="ARBA00023004"/>
    </source>
</evidence>
<dbReference type="InterPro" id="IPR015422">
    <property type="entry name" value="PyrdxlP-dep_Trfase_small"/>
</dbReference>
<evidence type="ECO:0000313" key="13">
    <source>
        <dbReference type="EMBL" id="TNJ37838.1"/>
    </source>
</evidence>
<feature type="domain" description="Aminotransferase class V" evidence="12">
    <location>
        <begin position="6"/>
        <end position="372"/>
    </location>
</feature>
<evidence type="ECO:0000256" key="9">
    <source>
        <dbReference type="ARBA" id="ARBA00023014"/>
    </source>
</evidence>
<keyword evidence="8" id="KW-0408">Iron</keyword>
<dbReference type="Gene3D" id="3.90.1150.10">
    <property type="entry name" value="Aspartate Aminotransferase, domain 1"/>
    <property type="match status" value="1"/>
</dbReference>
<dbReference type="EC" id="2.8.1.7" evidence="4"/>
<evidence type="ECO:0000256" key="10">
    <source>
        <dbReference type="ARBA" id="ARBA00050776"/>
    </source>
</evidence>
<comment type="similarity">
    <text evidence="3">Belongs to the class-V pyridoxal-phosphate-dependent aminotransferase family. NifS/IscS subfamily.</text>
</comment>
<evidence type="ECO:0000313" key="14">
    <source>
        <dbReference type="Proteomes" id="UP000309544"/>
    </source>
</evidence>
<dbReference type="AlphaFoldDB" id="A0A5C4S3S1"/>
<dbReference type="InterPro" id="IPR015421">
    <property type="entry name" value="PyrdxlP-dep_Trfase_major"/>
</dbReference>
<keyword evidence="5" id="KW-0808">Transferase</keyword>
<keyword evidence="7" id="KW-0663">Pyridoxal phosphate</keyword>